<evidence type="ECO:0000313" key="7">
    <source>
        <dbReference type="Proteomes" id="UP000245609"/>
    </source>
</evidence>
<keyword evidence="3" id="KW-0472">Membrane</keyword>
<keyword evidence="3" id="KW-0812">Transmembrane</keyword>
<feature type="domain" description="AMP-binding enzyme C-terminal" evidence="5">
    <location>
        <begin position="456"/>
        <end position="541"/>
    </location>
</feature>
<feature type="transmembrane region" description="Helical" evidence="3">
    <location>
        <begin position="247"/>
        <end position="269"/>
    </location>
</feature>
<protein>
    <recommendedName>
        <fullName evidence="8">AMP-dependent synthetase/ligase domain-containing protein</fullName>
    </recommendedName>
</protein>
<evidence type="ECO:0000313" key="6">
    <source>
        <dbReference type="EMBL" id="PVV01229.1"/>
    </source>
</evidence>
<feature type="domain" description="AMP-dependent synthetase/ligase" evidence="4">
    <location>
        <begin position="36"/>
        <end position="405"/>
    </location>
</feature>
<evidence type="ECO:0000259" key="5">
    <source>
        <dbReference type="Pfam" id="PF13193"/>
    </source>
</evidence>
<evidence type="ECO:0000256" key="1">
    <source>
        <dbReference type="ARBA" id="ARBA00006432"/>
    </source>
</evidence>
<dbReference type="InterPro" id="IPR042099">
    <property type="entry name" value="ANL_N_sf"/>
</dbReference>
<reference evidence="6 7" key="1">
    <citation type="journal article" date="2018" name="MBio">
        <title>Comparative Genomics Reveals the Core Gene Toolbox for the Fungus-Insect Symbiosis.</title>
        <authorList>
            <person name="Wang Y."/>
            <person name="Stata M."/>
            <person name="Wang W."/>
            <person name="Stajich J.E."/>
            <person name="White M.M."/>
            <person name="Moncalvo J.M."/>
        </authorList>
    </citation>
    <scope>NUCLEOTIDE SEQUENCE [LARGE SCALE GENOMIC DNA]</scope>
    <source>
        <strain evidence="6 7">SC-DP-2</strain>
    </source>
</reference>
<keyword evidence="7" id="KW-1185">Reference proteome</keyword>
<dbReference type="InterPro" id="IPR025110">
    <property type="entry name" value="AMP-bd_C"/>
</dbReference>
<keyword evidence="2" id="KW-0436">Ligase</keyword>
<sequence>MIFKSQLPPVDISDLDLVSFCLSEAKREFARSTNKNTFALREDTSGISFTIFDIEKYSKQFASGLIHNLGFKDNDVLALFTPNTVYFPIVVFGTLMSSGICTLANPTYTPRELAHQLRDSGSKAIATQSYLLPTVKKALELAGLNFSDSQIILLDNAPPAASAHPHINNFYSPAPFNIFKINCPNMSKDRVAILFYSSGTTGVSKGVMLTHKNLVTSITINSNFFFLDGYLDESVHPRCFLAVLPHYHVYGFVINLLMGICTATGNIIVPKYETTNFMYLVQKYRVTFCHVVPPIIVSILNFQNSADYDISSCKFFMTGAAPLGKDVLAKFSKTYPNIYVVQAYGMTETSPTVTNAFKTHPHDGSSGVLLSNMDSKVVDEDGNPLGFNQVGEICMRGPNVMKGYLNNPEATANSIDSEGFMHTGDIGYVGTNYNYYIVDRKKELIKYKGYQVPPAELESLLYLHEDVADSAVIGIYLEDQATEVPKAFIALSHKNSNLSPSQVDEKVAQILEWINSQVAPHKKLRGGIQVLDSIPKTASGKILRKDLRAMEKAQSDIKKAKNKL</sequence>
<dbReference type="InterPro" id="IPR045851">
    <property type="entry name" value="AMP-bd_C_sf"/>
</dbReference>
<dbReference type="PANTHER" id="PTHR24096">
    <property type="entry name" value="LONG-CHAIN-FATTY-ACID--COA LIGASE"/>
    <property type="match status" value="1"/>
</dbReference>
<evidence type="ECO:0000256" key="2">
    <source>
        <dbReference type="ARBA" id="ARBA00022598"/>
    </source>
</evidence>
<dbReference type="Proteomes" id="UP000245609">
    <property type="component" value="Unassembled WGS sequence"/>
</dbReference>
<gene>
    <name evidence="6" type="ORF">BB560_004362</name>
</gene>
<dbReference type="CDD" id="cd05911">
    <property type="entry name" value="Firefly_Luc_like"/>
    <property type="match status" value="1"/>
</dbReference>
<dbReference type="PANTHER" id="PTHR24096:SF149">
    <property type="entry name" value="AMP-BINDING DOMAIN-CONTAINING PROTEIN-RELATED"/>
    <property type="match status" value="1"/>
</dbReference>
<accession>A0A2T9Z9E6</accession>
<comment type="similarity">
    <text evidence="1">Belongs to the ATP-dependent AMP-binding enzyme family.</text>
</comment>
<evidence type="ECO:0000256" key="3">
    <source>
        <dbReference type="SAM" id="Phobius"/>
    </source>
</evidence>
<dbReference type="STRING" id="133381.A0A2T9Z9E6"/>
<organism evidence="6 7">
    <name type="scientific">Smittium megazygosporum</name>
    <dbReference type="NCBI Taxonomy" id="133381"/>
    <lineage>
        <taxon>Eukaryota</taxon>
        <taxon>Fungi</taxon>
        <taxon>Fungi incertae sedis</taxon>
        <taxon>Zoopagomycota</taxon>
        <taxon>Kickxellomycotina</taxon>
        <taxon>Harpellomycetes</taxon>
        <taxon>Harpellales</taxon>
        <taxon>Legeriomycetaceae</taxon>
        <taxon>Smittium</taxon>
    </lineage>
</organism>
<dbReference type="InterPro" id="IPR020845">
    <property type="entry name" value="AMP-binding_CS"/>
</dbReference>
<comment type="caution">
    <text evidence="6">The sequence shown here is derived from an EMBL/GenBank/DDBJ whole genome shotgun (WGS) entry which is preliminary data.</text>
</comment>
<keyword evidence="3" id="KW-1133">Transmembrane helix</keyword>
<proteinExistence type="inferred from homology"/>
<dbReference type="Pfam" id="PF00501">
    <property type="entry name" value="AMP-binding"/>
    <property type="match status" value="1"/>
</dbReference>
<evidence type="ECO:0008006" key="8">
    <source>
        <dbReference type="Google" id="ProtNLM"/>
    </source>
</evidence>
<dbReference type="Pfam" id="PF13193">
    <property type="entry name" value="AMP-binding_C"/>
    <property type="match status" value="1"/>
</dbReference>
<dbReference type="AlphaFoldDB" id="A0A2T9Z9E6"/>
<name>A0A2T9Z9E6_9FUNG</name>
<dbReference type="InterPro" id="IPR000873">
    <property type="entry name" value="AMP-dep_synth/lig_dom"/>
</dbReference>
<dbReference type="Gene3D" id="3.30.300.30">
    <property type="match status" value="1"/>
</dbReference>
<dbReference type="GO" id="GO:0016405">
    <property type="term" value="F:CoA-ligase activity"/>
    <property type="evidence" value="ECO:0007669"/>
    <property type="project" value="TreeGrafter"/>
</dbReference>
<dbReference type="Gene3D" id="3.40.50.12780">
    <property type="entry name" value="N-terminal domain of ligase-like"/>
    <property type="match status" value="1"/>
</dbReference>
<dbReference type="EMBL" id="MBFS01001269">
    <property type="protein sequence ID" value="PVV01229.1"/>
    <property type="molecule type" value="Genomic_DNA"/>
</dbReference>
<dbReference type="OrthoDB" id="10253115at2759"/>
<evidence type="ECO:0000259" key="4">
    <source>
        <dbReference type="Pfam" id="PF00501"/>
    </source>
</evidence>
<dbReference type="SUPFAM" id="SSF56801">
    <property type="entry name" value="Acetyl-CoA synthetase-like"/>
    <property type="match status" value="1"/>
</dbReference>
<dbReference type="PROSITE" id="PS00455">
    <property type="entry name" value="AMP_BINDING"/>
    <property type="match status" value="1"/>
</dbReference>